<reference evidence="1" key="1">
    <citation type="submission" date="2020-11" db="EMBL/GenBank/DDBJ databases">
        <authorList>
            <person name="Davenport K.M."/>
            <person name="Bickhart D.M."/>
            <person name="Smith T.P.L."/>
            <person name="Murdoch B.M."/>
            <person name="Rosen B.D."/>
        </authorList>
    </citation>
    <scope>NUCLEOTIDE SEQUENCE [LARGE SCALE GENOMIC DNA]</scope>
    <source>
        <strain evidence="1">OAR_USU_Benz2616</strain>
    </source>
</reference>
<accession>A0AC11D057</accession>
<evidence type="ECO:0000313" key="1">
    <source>
        <dbReference type="Ensembl" id="ENSOARP00020038002.1"/>
    </source>
</evidence>
<gene>
    <name evidence="1" type="primary">ATP5F1E</name>
</gene>
<name>A0AC11D057_SHEEP</name>
<sequence length="114" mass="12516">MVTYGYVTGQPKSFLIFKVEAEFCKIEGMMVPLRGSTYHEIGGAVLLISLGLSSSQPPVGQILYPCALSCCFYSYIRYSQICAKAVRDALKTEFKANAMKTSGSSIKIVKVKKE</sequence>
<dbReference type="Ensembl" id="ENSOART00020067662.1">
    <property type="protein sequence ID" value="ENSOARP00020038002.1"/>
    <property type="gene ID" value="ENSOARG00020010128.2"/>
</dbReference>
<reference evidence="1" key="2">
    <citation type="submission" date="2025-08" db="UniProtKB">
        <authorList>
            <consortium name="Ensembl"/>
        </authorList>
    </citation>
    <scope>IDENTIFICATION</scope>
</reference>
<proteinExistence type="predicted"/>
<protein>
    <submittedName>
        <fullName evidence="1">Uncharacterized protein</fullName>
    </submittedName>
</protein>
<reference evidence="1" key="3">
    <citation type="submission" date="2025-09" db="UniProtKB">
        <authorList>
            <consortium name="Ensembl"/>
        </authorList>
    </citation>
    <scope>IDENTIFICATION</scope>
</reference>
<organism evidence="1">
    <name type="scientific">Ovis aries</name>
    <name type="common">Sheep</name>
    <dbReference type="NCBI Taxonomy" id="9940"/>
    <lineage>
        <taxon>Eukaryota</taxon>
        <taxon>Metazoa</taxon>
        <taxon>Chordata</taxon>
        <taxon>Craniata</taxon>
        <taxon>Vertebrata</taxon>
        <taxon>Euteleostomi</taxon>
        <taxon>Mammalia</taxon>
        <taxon>Eutheria</taxon>
        <taxon>Laurasiatheria</taxon>
        <taxon>Artiodactyla</taxon>
        <taxon>Ruminantia</taxon>
        <taxon>Pecora</taxon>
        <taxon>Bovidae</taxon>
        <taxon>Caprinae</taxon>
        <taxon>Ovis</taxon>
    </lineage>
</organism>